<gene>
    <name evidence="8" type="ORF">DUNSADRAFT_11288</name>
</gene>
<evidence type="ECO:0000256" key="3">
    <source>
        <dbReference type="ARBA" id="ARBA00023125"/>
    </source>
</evidence>
<name>A0ABQ7GDU4_DUNSA</name>
<proteinExistence type="predicted"/>
<feature type="compositionally biased region" description="Gly residues" evidence="6">
    <location>
        <begin position="300"/>
        <end position="309"/>
    </location>
</feature>
<feature type="compositionally biased region" description="Polar residues" evidence="6">
    <location>
        <begin position="537"/>
        <end position="546"/>
    </location>
</feature>
<feature type="region of interest" description="Disordered" evidence="6">
    <location>
        <begin position="201"/>
        <end position="338"/>
    </location>
</feature>
<feature type="region of interest" description="Disordered" evidence="6">
    <location>
        <begin position="112"/>
        <end position="139"/>
    </location>
</feature>
<evidence type="ECO:0000256" key="4">
    <source>
        <dbReference type="ARBA" id="ARBA00023163"/>
    </source>
</evidence>
<dbReference type="PROSITE" id="PS51032">
    <property type="entry name" value="AP2_ERF"/>
    <property type="match status" value="1"/>
</dbReference>
<accession>A0ABQ7GDU4</accession>
<evidence type="ECO:0000256" key="1">
    <source>
        <dbReference type="ARBA" id="ARBA00004123"/>
    </source>
</evidence>
<evidence type="ECO:0000313" key="8">
    <source>
        <dbReference type="EMBL" id="KAF5832738.1"/>
    </source>
</evidence>
<evidence type="ECO:0000256" key="5">
    <source>
        <dbReference type="ARBA" id="ARBA00023242"/>
    </source>
</evidence>
<feature type="compositionally biased region" description="Polar residues" evidence="6">
    <location>
        <begin position="117"/>
        <end position="132"/>
    </location>
</feature>
<dbReference type="SUPFAM" id="SSF54171">
    <property type="entry name" value="DNA-binding domain"/>
    <property type="match status" value="1"/>
</dbReference>
<dbReference type="InterPro" id="IPR001471">
    <property type="entry name" value="AP2/ERF_dom"/>
</dbReference>
<dbReference type="Proteomes" id="UP000815325">
    <property type="component" value="Unassembled WGS sequence"/>
</dbReference>
<dbReference type="InterPro" id="IPR036955">
    <property type="entry name" value="AP2/ERF_dom_sf"/>
</dbReference>
<keyword evidence="3" id="KW-0238">DNA-binding</keyword>
<protein>
    <recommendedName>
        <fullName evidence="7">AP2/ERF domain-containing protein</fullName>
    </recommendedName>
</protein>
<dbReference type="EMBL" id="MU069853">
    <property type="protein sequence ID" value="KAF5832738.1"/>
    <property type="molecule type" value="Genomic_DNA"/>
</dbReference>
<feature type="region of interest" description="Disordered" evidence="6">
    <location>
        <begin position="537"/>
        <end position="563"/>
    </location>
</feature>
<feature type="compositionally biased region" description="Low complexity" evidence="6">
    <location>
        <begin position="208"/>
        <end position="224"/>
    </location>
</feature>
<dbReference type="SMART" id="SM00380">
    <property type="entry name" value="AP2"/>
    <property type="match status" value="1"/>
</dbReference>
<dbReference type="CDD" id="cd00018">
    <property type="entry name" value="AP2"/>
    <property type="match status" value="1"/>
</dbReference>
<feature type="domain" description="AP2/ERF" evidence="7">
    <location>
        <begin position="1"/>
        <end position="45"/>
    </location>
</feature>
<organism evidence="8 9">
    <name type="scientific">Dunaliella salina</name>
    <name type="common">Green alga</name>
    <name type="synonym">Protococcus salinus</name>
    <dbReference type="NCBI Taxonomy" id="3046"/>
    <lineage>
        <taxon>Eukaryota</taxon>
        <taxon>Viridiplantae</taxon>
        <taxon>Chlorophyta</taxon>
        <taxon>core chlorophytes</taxon>
        <taxon>Chlorophyceae</taxon>
        <taxon>CS clade</taxon>
        <taxon>Chlamydomonadales</taxon>
        <taxon>Dunaliellaceae</taxon>
        <taxon>Dunaliella</taxon>
    </lineage>
</organism>
<feature type="region of interest" description="Disordered" evidence="6">
    <location>
        <begin position="576"/>
        <end position="613"/>
    </location>
</feature>
<feature type="compositionally biased region" description="Polar residues" evidence="6">
    <location>
        <begin position="225"/>
        <end position="239"/>
    </location>
</feature>
<comment type="caution">
    <text evidence="8">The sequence shown here is derived from an EMBL/GenBank/DDBJ whole genome shotgun (WGS) entry which is preliminary data.</text>
</comment>
<evidence type="ECO:0000259" key="7">
    <source>
        <dbReference type="PROSITE" id="PS51032"/>
    </source>
</evidence>
<keyword evidence="4" id="KW-0804">Transcription</keyword>
<dbReference type="PANTHER" id="PTHR31677:SF196">
    <property type="entry name" value="ETHYLENE-RESPONSIVE TRANSCRIPTION FACTOR ERF109"/>
    <property type="match status" value="1"/>
</dbReference>
<feature type="compositionally biased region" description="Low complexity" evidence="6">
    <location>
        <begin position="247"/>
        <end position="260"/>
    </location>
</feature>
<sequence>MVCYEISYGTLRRWLGTFDTAIEAAQAYDDAARQIRGPQARCNFALPGEIGYELPDPAGGVPLPGIHTSTSHVKGNHHFGGHGGARKRGSFNHGAHKASMNAQVAGGFGQQKHASLHASSGQQQLQPDQRISTGMPCLPLGMQLGAEEAEEAAGGNDEPLITASSNGLGAADIHGIMSIQEALLLPSCMLNGTSPPAVAHKVPKTCGTSPPSSPAYATSHAPSTQDDSTQAPPSTSSVATEEKARTASAAVHSSESSANSNGTTEGAHNSSALSGLRPGEEGRRCAAASSGAEGNHSAGGATGAGGGVSGCPDNAGEVRVSQHKGAGITGNKRNAPSPCLLPEWPPVGSFGSLGKSAGMEGEGGSLMGASPGLLGGRAMGSSSPFGTSVDMVDVCVQLMHGGTGGDALGNLGSLRNELNDLPFSFTSRGECGIPEGIATVGSPAAPTAEGLAAIASAAAPAAAEGFHAADGRFTAAAEGFSAAEGFAAIASAAAPAAAAKGTEGTAGGSSGGGAALATAAPAHAGASTGVTLSAAATQQPLHQQPQPDTPRLGGGSSRGSVFANVNSSATKPVQLREQLQQQQQGHTKDGGGSDDIDDIMGMSPDQPTTTGSSGFEGYMLQMQQQQQQQQQLLLLAQQQAHLLPTAAPSWTANSTSGGGVMAGMMAAAACGAGAAGVQPAFAAWPGSTWPE</sequence>
<dbReference type="PANTHER" id="PTHR31677">
    <property type="entry name" value="AP2 DOMAIN CLASS TRANSCRIPTION FACTOR"/>
    <property type="match status" value="1"/>
</dbReference>
<comment type="subcellular location">
    <subcellularLocation>
        <location evidence="1">Nucleus</location>
    </subcellularLocation>
</comment>
<keyword evidence="5" id="KW-0539">Nucleus</keyword>
<reference evidence="8" key="1">
    <citation type="submission" date="2017-08" db="EMBL/GenBank/DDBJ databases">
        <authorList>
            <person name="Polle J.E."/>
            <person name="Barry K."/>
            <person name="Cushman J."/>
            <person name="Schmutz J."/>
            <person name="Tran D."/>
            <person name="Hathwaick L.T."/>
            <person name="Yim W.C."/>
            <person name="Jenkins J."/>
            <person name="Mckie-Krisberg Z.M."/>
            <person name="Prochnik S."/>
            <person name="Lindquist E."/>
            <person name="Dockter R.B."/>
            <person name="Adam C."/>
            <person name="Molina H."/>
            <person name="Bunkerborg J."/>
            <person name="Jin E."/>
            <person name="Buchheim M."/>
            <person name="Magnuson J."/>
        </authorList>
    </citation>
    <scope>NUCLEOTIDE SEQUENCE</scope>
    <source>
        <strain evidence="8">CCAP 19/18</strain>
    </source>
</reference>
<keyword evidence="2" id="KW-0805">Transcription regulation</keyword>
<dbReference type="InterPro" id="IPR016177">
    <property type="entry name" value="DNA-bd_dom_sf"/>
</dbReference>
<feature type="compositionally biased region" description="Polar residues" evidence="6">
    <location>
        <begin position="261"/>
        <end position="273"/>
    </location>
</feature>
<evidence type="ECO:0000256" key="2">
    <source>
        <dbReference type="ARBA" id="ARBA00023015"/>
    </source>
</evidence>
<evidence type="ECO:0000313" key="9">
    <source>
        <dbReference type="Proteomes" id="UP000815325"/>
    </source>
</evidence>
<keyword evidence="9" id="KW-1185">Reference proteome</keyword>
<dbReference type="Gene3D" id="3.30.730.10">
    <property type="entry name" value="AP2/ERF domain"/>
    <property type="match status" value="1"/>
</dbReference>
<evidence type="ECO:0000256" key="6">
    <source>
        <dbReference type="SAM" id="MobiDB-lite"/>
    </source>
</evidence>